<reference evidence="1 2" key="1">
    <citation type="journal article" date="2021" name="Elife">
        <title>Chloroplast acquisition without the gene transfer in kleptoplastic sea slugs, Plakobranchus ocellatus.</title>
        <authorList>
            <person name="Maeda T."/>
            <person name="Takahashi S."/>
            <person name="Yoshida T."/>
            <person name="Shimamura S."/>
            <person name="Takaki Y."/>
            <person name="Nagai Y."/>
            <person name="Toyoda A."/>
            <person name="Suzuki Y."/>
            <person name="Arimoto A."/>
            <person name="Ishii H."/>
            <person name="Satoh N."/>
            <person name="Nishiyama T."/>
            <person name="Hasebe M."/>
            <person name="Maruyama T."/>
            <person name="Minagawa J."/>
            <person name="Obokata J."/>
            <person name="Shigenobu S."/>
        </authorList>
    </citation>
    <scope>NUCLEOTIDE SEQUENCE [LARGE SCALE GENOMIC DNA]</scope>
</reference>
<dbReference type="EMBL" id="BMAT01001317">
    <property type="protein sequence ID" value="GFR83142.1"/>
    <property type="molecule type" value="Genomic_DNA"/>
</dbReference>
<protein>
    <recommendedName>
        <fullName evidence="3">Caspase family p20 domain-containing protein</fullName>
    </recommendedName>
</protein>
<proteinExistence type="predicted"/>
<dbReference type="Proteomes" id="UP000762676">
    <property type="component" value="Unassembled WGS sequence"/>
</dbReference>
<dbReference type="AlphaFoldDB" id="A0AAV4GBU2"/>
<comment type="caution">
    <text evidence="1">The sequence shown here is derived from an EMBL/GenBank/DDBJ whole genome shotgun (WGS) entry which is preliminary data.</text>
</comment>
<sequence>MHLSDWHDSETHRHEVEKHLKHFSEDVDKKLRKPLIPAFEAVRDAIGEKNVNCCFVLSHFKTADILLAFDENTQHFTTPQNCTDDNVTRVVVMLLSKAQTSFDDQPLGMLHCKLRQLQKLGYTVVQVSLVVFPFLFY</sequence>
<accession>A0AAV4GBU2</accession>
<evidence type="ECO:0000313" key="2">
    <source>
        <dbReference type="Proteomes" id="UP000762676"/>
    </source>
</evidence>
<evidence type="ECO:0008006" key="3">
    <source>
        <dbReference type="Google" id="ProtNLM"/>
    </source>
</evidence>
<gene>
    <name evidence="1" type="ORF">ElyMa_000643300</name>
</gene>
<name>A0AAV4GBU2_9GAST</name>
<evidence type="ECO:0000313" key="1">
    <source>
        <dbReference type="EMBL" id="GFR83142.1"/>
    </source>
</evidence>
<keyword evidence="2" id="KW-1185">Reference proteome</keyword>
<organism evidence="1 2">
    <name type="scientific">Elysia marginata</name>
    <dbReference type="NCBI Taxonomy" id="1093978"/>
    <lineage>
        <taxon>Eukaryota</taxon>
        <taxon>Metazoa</taxon>
        <taxon>Spiralia</taxon>
        <taxon>Lophotrochozoa</taxon>
        <taxon>Mollusca</taxon>
        <taxon>Gastropoda</taxon>
        <taxon>Heterobranchia</taxon>
        <taxon>Euthyneura</taxon>
        <taxon>Panpulmonata</taxon>
        <taxon>Sacoglossa</taxon>
        <taxon>Placobranchoidea</taxon>
        <taxon>Plakobranchidae</taxon>
        <taxon>Elysia</taxon>
    </lineage>
</organism>